<evidence type="ECO:0000313" key="2">
    <source>
        <dbReference type="Proteomes" id="UP000270034"/>
    </source>
</evidence>
<accession>A0A2Z5ZL02</accession>
<dbReference type="KEGG" id="aot:AcetOri_orf04493"/>
<dbReference type="EMBL" id="AP018515">
    <property type="protein sequence ID" value="BBC81318.1"/>
    <property type="molecule type" value="Genomic_DNA"/>
</dbReference>
<evidence type="ECO:0000313" key="1">
    <source>
        <dbReference type="EMBL" id="BBC81318.1"/>
    </source>
</evidence>
<dbReference type="Proteomes" id="UP000270034">
    <property type="component" value="Chromosome"/>
</dbReference>
<organism evidence="1 2">
    <name type="scientific">Acetobacter orientalis</name>
    <dbReference type="NCBI Taxonomy" id="146474"/>
    <lineage>
        <taxon>Bacteria</taxon>
        <taxon>Pseudomonadati</taxon>
        <taxon>Pseudomonadota</taxon>
        <taxon>Alphaproteobacteria</taxon>
        <taxon>Acetobacterales</taxon>
        <taxon>Acetobacteraceae</taxon>
        <taxon>Acetobacter</taxon>
    </lineage>
</organism>
<protein>
    <submittedName>
        <fullName evidence="1">Zinc finger and BTB domain-containing protein 11</fullName>
    </submittedName>
</protein>
<name>A0A2Z5ZL02_9PROT</name>
<sequence>MALGCSGITPNYTKASKNTQFSAVIWCPEEDSNFHDLAATGT</sequence>
<dbReference type="AlphaFoldDB" id="A0A2Z5ZL02"/>
<reference evidence="1 2" key="1">
    <citation type="submission" date="2018-02" db="EMBL/GenBank/DDBJ databases">
        <title>Acetobacter orientalis genome.</title>
        <authorList>
            <person name="Nakashima N."/>
            <person name="Tamura T."/>
        </authorList>
    </citation>
    <scope>NUCLEOTIDE SEQUENCE [LARGE SCALE GENOMIC DNA]</scope>
    <source>
        <strain evidence="1 2">FAN1</strain>
    </source>
</reference>
<gene>
    <name evidence="1" type="ORF">AcetOrient_orf04493</name>
</gene>
<proteinExistence type="predicted"/>